<comment type="caution">
    <text evidence="2">The sequence shown here is derived from an EMBL/GenBank/DDBJ whole genome shotgun (WGS) entry which is preliminary data.</text>
</comment>
<dbReference type="EMBL" id="PUIA01000069">
    <property type="protein sequence ID" value="PQO26012.1"/>
    <property type="molecule type" value="Genomic_DNA"/>
</dbReference>
<proteinExistence type="predicted"/>
<feature type="domain" description="DUF1570" evidence="1">
    <location>
        <begin position="332"/>
        <end position="450"/>
    </location>
</feature>
<accession>A0A2S8F1F8</accession>
<dbReference type="SUPFAM" id="SSF55486">
    <property type="entry name" value="Metalloproteases ('zincins'), catalytic domain"/>
    <property type="match status" value="1"/>
</dbReference>
<organism evidence="2 3">
    <name type="scientific">Blastopirellula marina</name>
    <dbReference type="NCBI Taxonomy" id="124"/>
    <lineage>
        <taxon>Bacteria</taxon>
        <taxon>Pseudomonadati</taxon>
        <taxon>Planctomycetota</taxon>
        <taxon>Planctomycetia</taxon>
        <taxon>Pirellulales</taxon>
        <taxon>Pirellulaceae</taxon>
        <taxon>Blastopirellula</taxon>
    </lineage>
</organism>
<sequence>MRVLFGQCSDPRYPRYVMIVRILLGLILGLASTSHAFADLVLYNVPGTNLVFILQGRATVNPGATVTFRHPTFGNLFMNAADVKIFKVRSVQSQVTNHLNTAKAAGDLNQCLEAAREALKIGKLDLFYQACKAAWEINPNDDRVKKLVELKQAIDKPVAIDPAQEKIMRDFTKNRADMKFVRSKHFLLLHDTSDRKDERTDMTRAQERLELLETVYESFLMKFCLEGVELDVPDKLLMVVLFAEHEEYLKFVTLLGPDLASAAGFYHRIDNVAVFYDQGTDQSFELLNALNHQLQSDRDEIRRRKLSGLADVVRFADTLSLLIEVKRANLDIEVVSHEATHQLSANTGLMPGDSPIPVWAAEGLATYFESPKQAAWSGIGAVNAERLEWYRELAPLTKISNIDFIVSDQLFTRSANNFTTLHAYGQSWALTHFLMEKHFDKLVAYYRELGKLPKATHTTPEELQKVFDKVFGKDKTALDKEWRSYMRSLKTDLEKTLAEAK</sequence>
<name>A0A2S8F1F8_9BACT</name>
<reference evidence="2 3" key="1">
    <citation type="submission" date="2018-02" db="EMBL/GenBank/DDBJ databases">
        <title>Comparative genomes isolates from brazilian mangrove.</title>
        <authorList>
            <person name="Araujo J.E."/>
            <person name="Taketani R.G."/>
            <person name="Silva M.C.P."/>
            <person name="Loureco M.V."/>
            <person name="Andreote F.D."/>
        </authorList>
    </citation>
    <scope>NUCLEOTIDE SEQUENCE [LARGE SCALE GENOMIC DNA]</scope>
    <source>
        <strain evidence="2 3">HEX-2 MGV</strain>
    </source>
</reference>
<evidence type="ECO:0000313" key="2">
    <source>
        <dbReference type="EMBL" id="PQO26012.1"/>
    </source>
</evidence>
<protein>
    <recommendedName>
        <fullName evidence="1">DUF1570 domain-containing protein</fullName>
    </recommendedName>
</protein>
<dbReference type="Proteomes" id="UP000240009">
    <property type="component" value="Unassembled WGS sequence"/>
</dbReference>
<evidence type="ECO:0000259" key="1">
    <source>
        <dbReference type="Pfam" id="PF07607"/>
    </source>
</evidence>
<dbReference type="AlphaFoldDB" id="A0A2S8F1F8"/>
<gene>
    <name evidence="2" type="ORF">C5Y96_21410</name>
</gene>
<evidence type="ECO:0000313" key="3">
    <source>
        <dbReference type="Proteomes" id="UP000240009"/>
    </source>
</evidence>
<dbReference type="InterPro" id="IPR011464">
    <property type="entry name" value="DUF1570"/>
</dbReference>
<dbReference type="Pfam" id="PF07607">
    <property type="entry name" value="DUF1570"/>
    <property type="match status" value="1"/>
</dbReference>